<dbReference type="GO" id="GO:0010296">
    <property type="term" value="F:prenylcysteine methylesterase activity"/>
    <property type="evidence" value="ECO:0007669"/>
    <property type="project" value="RHEA"/>
</dbReference>
<protein>
    <recommendedName>
        <fullName evidence="10">protein-S-isoprenylcysteine alpha-carbonyl methylesterase</fullName>
        <ecNumber evidence="10">3.1.1.n2</ecNumber>
    </recommendedName>
</protein>
<evidence type="ECO:0000259" key="14">
    <source>
        <dbReference type="Pfam" id="PF20434"/>
    </source>
</evidence>
<dbReference type="EC" id="3.1.1.n2" evidence="10"/>
<dbReference type="InterPro" id="IPR019826">
    <property type="entry name" value="Carboxylesterase_B_AS"/>
</dbReference>
<feature type="transmembrane region" description="Helical" evidence="13">
    <location>
        <begin position="152"/>
        <end position="175"/>
    </location>
</feature>
<feature type="compositionally biased region" description="Low complexity" evidence="12">
    <location>
        <begin position="20"/>
        <end position="32"/>
    </location>
</feature>
<dbReference type="EMBL" id="BKCP01004294">
    <property type="protein sequence ID" value="GER29838.1"/>
    <property type="molecule type" value="Genomic_DNA"/>
</dbReference>
<name>A0A5A7PBG9_STRAF</name>
<dbReference type="InterPro" id="IPR049492">
    <property type="entry name" value="BD-FAE-like_dom"/>
</dbReference>
<evidence type="ECO:0000256" key="8">
    <source>
        <dbReference type="ARBA" id="ARBA00023136"/>
    </source>
</evidence>
<evidence type="ECO:0000256" key="10">
    <source>
        <dbReference type="ARBA" id="ARBA00038928"/>
    </source>
</evidence>
<keyword evidence="7" id="KW-0333">Golgi apparatus</keyword>
<dbReference type="Proteomes" id="UP000325081">
    <property type="component" value="Unassembled WGS sequence"/>
</dbReference>
<evidence type="ECO:0000256" key="12">
    <source>
        <dbReference type="SAM" id="MobiDB-lite"/>
    </source>
</evidence>
<dbReference type="Gene3D" id="3.40.50.1820">
    <property type="entry name" value="alpha/beta hydrolase"/>
    <property type="match status" value="1"/>
</dbReference>
<organism evidence="15 16">
    <name type="scientific">Striga asiatica</name>
    <name type="common">Asiatic witchweed</name>
    <name type="synonym">Buchnera asiatica</name>
    <dbReference type="NCBI Taxonomy" id="4170"/>
    <lineage>
        <taxon>Eukaryota</taxon>
        <taxon>Viridiplantae</taxon>
        <taxon>Streptophyta</taxon>
        <taxon>Embryophyta</taxon>
        <taxon>Tracheophyta</taxon>
        <taxon>Spermatophyta</taxon>
        <taxon>Magnoliopsida</taxon>
        <taxon>eudicotyledons</taxon>
        <taxon>Gunneridae</taxon>
        <taxon>Pentapetalae</taxon>
        <taxon>asterids</taxon>
        <taxon>lamiids</taxon>
        <taxon>Lamiales</taxon>
        <taxon>Orobanchaceae</taxon>
        <taxon>Buchnereae</taxon>
        <taxon>Striga</taxon>
    </lineage>
</organism>
<evidence type="ECO:0000256" key="11">
    <source>
        <dbReference type="ARBA" id="ARBA00049507"/>
    </source>
</evidence>
<evidence type="ECO:0000256" key="2">
    <source>
        <dbReference type="ARBA" id="ARBA00004653"/>
    </source>
</evidence>
<dbReference type="PANTHER" id="PTHR48081">
    <property type="entry name" value="AB HYDROLASE SUPERFAMILY PROTEIN C4A8.06C"/>
    <property type="match status" value="1"/>
</dbReference>
<keyword evidence="3 13" id="KW-0812">Transmembrane</keyword>
<feature type="domain" description="BD-FAE-like" evidence="14">
    <location>
        <begin position="197"/>
        <end position="404"/>
    </location>
</feature>
<dbReference type="FunFam" id="3.40.50.1820:FF:000084">
    <property type="entry name" value="Isoprenylcysteine alpha-carbonyl methylesterase ICME"/>
    <property type="match status" value="1"/>
</dbReference>
<keyword evidence="16" id="KW-1185">Reference proteome</keyword>
<keyword evidence="5" id="KW-0256">Endoplasmic reticulum</keyword>
<dbReference type="PROSITE" id="PS00122">
    <property type="entry name" value="CARBOXYLESTERASE_B_1"/>
    <property type="match status" value="1"/>
</dbReference>
<evidence type="ECO:0000256" key="4">
    <source>
        <dbReference type="ARBA" id="ARBA00022801"/>
    </source>
</evidence>
<reference evidence="16" key="1">
    <citation type="journal article" date="2019" name="Curr. Biol.">
        <title>Genome Sequence of Striga asiatica Provides Insight into the Evolution of Plant Parasitism.</title>
        <authorList>
            <person name="Yoshida S."/>
            <person name="Kim S."/>
            <person name="Wafula E.K."/>
            <person name="Tanskanen J."/>
            <person name="Kim Y.M."/>
            <person name="Honaas L."/>
            <person name="Yang Z."/>
            <person name="Spallek T."/>
            <person name="Conn C.E."/>
            <person name="Ichihashi Y."/>
            <person name="Cheong K."/>
            <person name="Cui S."/>
            <person name="Der J.P."/>
            <person name="Gundlach H."/>
            <person name="Jiao Y."/>
            <person name="Hori C."/>
            <person name="Ishida J.K."/>
            <person name="Kasahara H."/>
            <person name="Kiba T."/>
            <person name="Kim M.S."/>
            <person name="Koo N."/>
            <person name="Laohavisit A."/>
            <person name="Lee Y.H."/>
            <person name="Lumba S."/>
            <person name="McCourt P."/>
            <person name="Mortimer J.C."/>
            <person name="Mutuku J.M."/>
            <person name="Nomura T."/>
            <person name="Sasaki-Sekimoto Y."/>
            <person name="Seto Y."/>
            <person name="Wang Y."/>
            <person name="Wakatake T."/>
            <person name="Sakakibara H."/>
            <person name="Demura T."/>
            <person name="Yamaguchi S."/>
            <person name="Yoneyama K."/>
            <person name="Manabe R.I."/>
            <person name="Nelson D.C."/>
            <person name="Schulman A.H."/>
            <person name="Timko M.P."/>
            <person name="dePamphilis C.W."/>
            <person name="Choi D."/>
            <person name="Shirasu K."/>
        </authorList>
    </citation>
    <scope>NUCLEOTIDE SEQUENCE [LARGE SCALE GENOMIC DNA]</scope>
    <source>
        <strain evidence="16">cv. UVA1</strain>
    </source>
</reference>
<dbReference type="AlphaFoldDB" id="A0A5A7PBG9"/>
<comment type="catalytic activity">
    <reaction evidence="11">
        <text>[protein]-C-terminal S-[(2E,6E)-farnesyl]-L-cysteine methyl ester + H2O = [protein]-C-terminal S-[(2E,6E)-farnesyl]-L-cysteine + methanol + H(+)</text>
        <dbReference type="Rhea" id="RHEA:48520"/>
        <dbReference type="Rhea" id="RHEA-COMP:12125"/>
        <dbReference type="Rhea" id="RHEA-COMP:12126"/>
        <dbReference type="ChEBI" id="CHEBI:15377"/>
        <dbReference type="ChEBI" id="CHEBI:15378"/>
        <dbReference type="ChEBI" id="CHEBI:17790"/>
        <dbReference type="ChEBI" id="CHEBI:90510"/>
        <dbReference type="ChEBI" id="CHEBI:90511"/>
        <dbReference type="EC" id="3.1.1.n2"/>
    </reaction>
</comment>
<dbReference type="InterPro" id="IPR029058">
    <property type="entry name" value="AB_hydrolase_fold"/>
</dbReference>
<evidence type="ECO:0000256" key="6">
    <source>
        <dbReference type="ARBA" id="ARBA00022989"/>
    </source>
</evidence>
<evidence type="ECO:0000313" key="15">
    <source>
        <dbReference type="EMBL" id="GER29838.1"/>
    </source>
</evidence>
<evidence type="ECO:0000256" key="13">
    <source>
        <dbReference type="SAM" id="Phobius"/>
    </source>
</evidence>
<evidence type="ECO:0000256" key="1">
    <source>
        <dbReference type="ARBA" id="ARBA00004586"/>
    </source>
</evidence>
<feature type="region of interest" description="Disordered" evidence="12">
    <location>
        <begin position="1"/>
        <end position="41"/>
    </location>
</feature>
<dbReference type="GO" id="GO:0000139">
    <property type="term" value="C:Golgi membrane"/>
    <property type="evidence" value="ECO:0007669"/>
    <property type="project" value="UniProtKB-SubCell"/>
</dbReference>
<evidence type="ECO:0000256" key="5">
    <source>
        <dbReference type="ARBA" id="ARBA00022824"/>
    </source>
</evidence>
<comment type="similarity">
    <text evidence="9">Belongs to the AB hydrolase superfamily. Isoprenylcysteine methylesterase family.</text>
</comment>
<evidence type="ECO:0000313" key="16">
    <source>
        <dbReference type="Proteomes" id="UP000325081"/>
    </source>
</evidence>
<dbReference type="GO" id="GO:0005789">
    <property type="term" value="C:endoplasmic reticulum membrane"/>
    <property type="evidence" value="ECO:0007669"/>
    <property type="project" value="UniProtKB-SubCell"/>
</dbReference>
<dbReference type="OrthoDB" id="6495301at2759"/>
<dbReference type="SUPFAM" id="SSF53474">
    <property type="entry name" value="alpha/beta-Hydrolases"/>
    <property type="match status" value="1"/>
</dbReference>
<comment type="caution">
    <text evidence="15">The sequence shown here is derived from an EMBL/GenBank/DDBJ whole genome shotgun (WGS) entry which is preliminary data.</text>
</comment>
<dbReference type="PANTHER" id="PTHR48081:SF33">
    <property type="entry name" value="KYNURENINE FORMAMIDASE"/>
    <property type="match status" value="1"/>
</dbReference>
<evidence type="ECO:0000256" key="3">
    <source>
        <dbReference type="ARBA" id="ARBA00022692"/>
    </source>
</evidence>
<comment type="subcellular location">
    <subcellularLocation>
        <location evidence="1">Endoplasmic reticulum membrane</location>
    </subcellularLocation>
    <subcellularLocation>
        <location evidence="2">Golgi apparatus membrane</location>
        <topology evidence="2">Multi-pass membrane protein</topology>
    </subcellularLocation>
</comment>
<evidence type="ECO:0000256" key="7">
    <source>
        <dbReference type="ARBA" id="ARBA00023034"/>
    </source>
</evidence>
<keyword evidence="8 13" id="KW-0472">Membrane</keyword>
<proteinExistence type="inferred from homology"/>
<keyword evidence="6 13" id="KW-1133">Transmembrane helix</keyword>
<keyword evidence="4 15" id="KW-0378">Hydrolase</keyword>
<sequence>MGLPDMQSHLLPVSNPHTQSPSSSSSSSSSSPNIKTGSASPTIMIRSVDDLGAAAAARMLVDSSFEENETRPFIARTSSYTEATSAKSSSAQQKRRRRVASDNSILDISVVPITAGRRPSFRQDVGRAASDTFLVTRLSFKLLRYLGVGYRWIIRFLALGCYAFLLFPGFVQVGYQYFFSSQIRRGIVYGDQPRNRLDLYLPKNSKGPKPVVAFVTGGAWIIGYKAWGTLLGQQLAERDIIVACIDYRNFPQGTISDMVKDASQGISFVCNNIAEFGGDPNRIYLMGQSAGAHISACVLVEQAIKEDNGLKTSWSVSQIKAYFGLSGGYNFYNLVDHFHSRGLYRSIFLSIMEGEESFQRYSPEVVVQDPTNRNAVSLLPPIVLFHGTADYSIPSDSSLIFIEKVDKGQSNLLLIPCKSFAETLRNLGVQAESILYEGKTHTDLFLQDPMRGGKDEMFEDLVGMIHAGDQEALARDATAPPRRRLVPEFMLKLARAISPF</sequence>
<evidence type="ECO:0000256" key="9">
    <source>
        <dbReference type="ARBA" id="ARBA00038028"/>
    </source>
</evidence>
<accession>A0A5A7PBG9</accession>
<dbReference type="InterPro" id="IPR050300">
    <property type="entry name" value="GDXG_lipolytic_enzyme"/>
</dbReference>
<dbReference type="Pfam" id="PF20434">
    <property type="entry name" value="BD-FAE"/>
    <property type="match status" value="1"/>
</dbReference>
<gene>
    <name evidence="15" type="ORF">STAS_05733</name>
</gene>